<evidence type="ECO:0000313" key="2">
    <source>
        <dbReference type="EMBL" id="KAH3672076.1"/>
    </source>
</evidence>
<sequence>MSSLAASTTASQPNSGSDMESQSISSSISETMPDHHQLEIPSLLDTYSAHALYLPGIYVEPSDNGNHDEIKKMLAKIFPHWESESLISVKHLTGGITNML</sequence>
<name>A0A9P8TAM4_WICPI</name>
<keyword evidence="3" id="KW-1185">Reference proteome</keyword>
<feature type="region of interest" description="Disordered" evidence="1">
    <location>
        <begin position="1"/>
        <end position="35"/>
    </location>
</feature>
<evidence type="ECO:0000313" key="3">
    <source>
        <dbReference type="Proteomes" id="UP000774326"/>
    </source>
</evidence>
<dbReference type="AlphaFoldDB" id="A0A9P8TAM4"/>
<dbReference type="EMBL" id="JAEUBG010005878">
    <property type="protein sequence ID" value="KAH3672076.1"/>
    <property type="molecule type" value="Genomic_DNA"/>
</dbReference>
<reference evidence="2" key="2">
    <citation type="submission" date="2021-01" db="EMBL/GenBank/DDBJ databases">
        <authorList>
            <person name="Schikora-Tamarit M.A."/>
        </authorList>
    </citation>
    <scope>NUCLEOTIDE SEQUENCE</scope>
    <source>
        <strain evidence="2">CBS2887</strain>
    </source>
</reference>
<dbReference type="Proteomes" id="UP000774326">
    <property type="component" value="Unassembled WGS sequence"/>
</dbReference>
<comment type="caution">
    <text evidence="2">The sequence shown here is derived from an EMBL/GenBank/DDBJ whole genome shotgun (WGS) entry which is preliminary data.</text>
</comment>
<organism evidence="2 3">
    <name type="scientific">Wickerhamomyces pijperi</name>
    <name type="common">Yeast</name>
    <name type="synonym">Pichia pijperi</name>
    <dbReference type="NCBI Taxonomy" id="599730"/>
    <lineage>
        <taxon>Eukaryota</taxon>
        <taxon>Fungi</taxon>
        <taxon>Dikarya</taxon>
        <taxon>Ascomycota</taxon>
        <taxon>Saccharomycotina</taxon>
        <taxon>Saccharomycetes</taxon>
        <taxon>Phaffomycetales</taxon>
        <taxon>Wickerhamomycetaceae</taxon>
        <taxon>Wickerhamomyces</taxon>
    </lineage>
</organism>
<evidence type="ECO:0000256" key="1">
    <source>
        <dbReference type="SAM" id="MobiDB-lite"/>
    </source>
</evidence>
<reference evidence="2" key="1">
    <citation type="journal article" date="2021" name="Open Biol.">
        <title>Shared evolutionary footprints suggest mitochondrial oxidative damage underlies multiple complex I losses in fungi.</title>
        <authorList>
            <person name="Schikora-Tamarit M.A."/>
            <person name="Marcet-Houben M."/>
            <person name="Nosek J."/>
            <person name="Gabaldon T."/>
        </authorList>
    </citation>
    <scope>NUCLEOTIDE SEQUENCE</scope>
    <source>
        <strain evidence="2">CBS2887</strain>
    </source>
</reference>
<protein>
    <submittedName>
        <fullName evidence="2">Uncharacterized protein</fullName>
    </submittedName>
</protein>
<feature type="compositionally biased region" description="Polar residues" evidence="1">
    <location>
        <begin position="1"/>
        <end position="14"/>
    </location>
</feature>
<feature type="compositionally biased region" description="Low complexity" evidence="1">
    <location>
        <begin position="15"/>
        <end position="29"/>
    </location>
</feature>
<dbReference type="OrthoDB" id="10267235at2759"/>
<accession>A0A9P8TAM4</accession>
<proteinExistence type="predicted"/>
<gene>
    <name evidence="2" type="ORF">WICPIJ_010175</name>
</gene>
<feature type="non-terminal residue" evidence="2">
    <location>
        <position position="100"/>
    </location>
</feature>